<feature type="signal peptide" evidence="2">
    <location>
        <begin position="1"/>
        <end position="21"/>
    </location>
</feature>
<organism evidence="3 4">
    <name type="scientific">Bemisia tabaci</name>
    <name type="common">Sweetpotato whitefly</name>
    <name type="synonym">Aleurodes tabaci</name>
    <dbReference type="NCBI Taxonomy" id="7038"/>
    <lineage>
        <taxon>Eukaryota</taxon>
        <taxon>Metazoa</taxon>
        <taxon>Ecdysozoa</taxon>
        <taxon>Arthropoda</taxon>
        <taxon>Hexapoda</taxon>
        <taxon>Insecta</taxon>
        <taxon>Pterygota</taxon>
        <taxon>Neoptera</taxon>
        <taxon>Paraneoptera</taxon>
        <taxon>Hemiptera</taxon>
        <taxon>Sternorrhyncha</taxon>
        <taxon>Aleyrodoidea</taxon>
        <taxon>Aleyrodidae</taxon>
        <taxon>Aleyrodinae</taxon>
        <taxon>Bemisia</taxon>
    </lineage>
</organism>
<gene>
    <name evidence="3" type="ORF">BEMITA_LOCUS12702</name>
</gene>
<evidence type="ECO:0000313" key="4">
    <source>
        <dbReference type="Proteomes" id="UP001152759"/>
    </source>
</evidence>
<feature type="region of interest" description="Disordered" evidence="1">
    <location>
        <begin position="50"/>
        <end position="101"/>
    </location>
</feature>
<accession>A0A9P0AN89</accession>
<proteinExistence type="predicted"/>
<dbReference type="EMBL" id="OU963869">
    <property type="protein sequence ID" value="CAH0394395.1"/>
    <property type="molecule type" value="Genomic_DNA"/>
</dbReference>
<protein>
    <submittedName>
        <fullName evidence="3">Uncharacterized protein</fullName>
    </submittedName>
</protein>
<evidence type="ECO:0000256" key="2">
    <source>
        <dbReference type="SAM" id="SignalP"/>
    </source>
</evidence>
<keyword evidence="2" id="KW-0732">Signal</keyword>
<feature type="chain" id="PRO_5040464375" evidence="2">
    <location>
        <begin position="22"/>
        <end position="255"/>
    </location>
</feature>
<feature type="compositionally biased region" description="Low complexity" evidence="1">
    <location>
        <begin position="50"/>
        <end position="75"/>
    </location>
</feature>
<name>A0A9P0AN89_BEMTA</name>
<evidence type="ECO:0000256" key="1">
    <source>
        <dbReference type="SAM" id="MobiDB-lite"/>
    </source>
</evidence>
<reference evidence="3" key="1">
    <citation type="submission" date="2021-12" db="EMBL/GenBank/DDBJ databases">
        <authorList>
            <person name="King R."/>
        </authorList>
    </citation>
    <scope>NUCLEOTIDE SEQUENCE</scope>
</reference>
<sequence length="255" mass="28631">MAVKLFLCFLVFLAVVDELHSIPPRRRTTRRNSTGSSGLTNRFRGSFSGFSSRWGSSRNNNGAGPSTRRSSRSISPDLQVLDSPPPVFRQRQSQPHQPQSFRVPLSKVYGSTTFASNYEKLVNKFREISTSEGEQIITADDLAEKKAALLQRVNTDFCNDAVNRRRAGNNCVLAFMEFMKIAKPWRGPCKEAFMGWCQPYGPPDAPVWKCSFFIKTYESPSPDGLTVAGYSHTMEDCVGRLSPEQFQEDLNRALS</sequence>
<evidence type="ECO:0000313" key="3">
    <source>
        <dbReference type="EMBL" id="CAH0394395.1"/>
    </source>
</evidence>
<dbReference type="Proteomes" id="UP001152759">
    <property type="component" value="Chromosome 8"/>
</dbReference>
<feature type="compositionally biased region" description="Low complexity" evidence="1">
    <location>
        <begin position="88"/>
        <end position="101"/>
    </location>
</feature>
<feature type="region of interest" description="Disordered" evidence="1">
    <location>
        <begin position="25"/>
        <end position="44"/>
    </location>
</feature>
<keyword evidence="4" id="KW-1185">Reference proteome</keyword>
<dbReference type="KEGG" id="btab:109044445"/>
<dbReference type="AlphaFoldDB" id="A0A9P0AN89"/>